<organism evidence="2 3">
    <name type="scientific">Coprobacillus cateniformis</name>
    <dbReference type="NCBI Taxonomy" id="100884"/>
    <lineage>
        <taxon>Bacteria</taxon>
        <taxon>Bacillati</taxon>
        <taxon>Bacillota</taxon>
        <taxon>Erysipelotrichia</taxon>
        <taxon>Erysipelotrichales</taxon>
        <taxon>Coprobacillaceae</taxon>
        <taxon>Coprobacillus</taxon>
    </lineage>
</organism>
<dbReference type="Proteomes" id="UP000003157">
    <property type="component" value="Unassembled WGS sequence"/>
</dbReference>
<dbReference type="InterPro" id="IPR013378">
    <property type="entry name" value="InlB-like_B-rpt"/>
</dbReference>
<dbReference type="eggNOG" id="COG3209">
    <property type="taxonomic scope" value="Bacteria"/>
</dbReference>
<dbReference type="AlphaFoldDB" id="E7G7Y5"/>
<dbReference type="STRING" id="100884.GCA_000269565_00828"/>
<evidence type="ECO:0000256" key="1">
    <source>
        <dbReference type="ARBA" id="ARBA00004196"/>
    </source>
</evidence>
<comment type="caution">
    <text evidence="2">The sequence shown here is derived from an EMBL/GenBank/DDBJ whole genome shotgun (WGS) entry which is preliminary data.</text>
</comment>
<evidence type="ECO:0000313" key="2">
    <source>
        <dbReference type="EMBL" id="EFW05906.1"/>
    </source>
</evidence>
<comment type="subcellular location">
    <subcellularLocation>
        <location evidence="1">Cell envelope</location>
    </subcellularLocation>
</comment>
<protein>
    <recommendedName>
        <fullName evidence="4">Bacterial repeat domain-containing protein</fullName>
    </recommendedName>
</protein>
<proteinExistence type="predicted"/>
<dbReference type="Gene3D" id="2.60.40.4270">
    <property type="entry name" value="Listeria-Bacteroides repeat domain"/>
    <property type="match status" value="3"/>
</dbReference>
<evidence type="ECO:0000313" key="3">
    <source>
        <dbReference type="Proteomes" id="UP000003157"/>
    </source>
</evidence>
<dbReference type="GeneID" id="78228718"/>
<dbReference type="InterPro" id="IPR042229">
    <property type="entry name" value="Listeria/Bacterioides_rpt_sf"/>
</dbReference>
<keyword evidence="3" id="KW-1185">Reference proteome</keyword>
<evidence type="ECO:0008006" key="4">
    <source>
        <dbReference type="Google" id="ProtNLM"/>
    </source>
</evidence>
<dbReference type="EMBL" id="ADKX01000012">
    <property type="protein sequence ID" value="EFW05906.1"/>
    <property type="molecule type" value="Genomic_DNA"/>
</dbReference>
<accession>E7G7Y5</accession>
<reference evidence="2 3" key="1">
    <citation type="submission" date="2010-12" db="EMBL/GenBank/DDBJ databases">
        <title>The Genome Sequence of Coprobacillus sp. strain 29_1.</title>
        <authorList>
            <consortium name="The Broad Institute Genome Sequencing Platform"/>
            <person name="Earl A."/>
            <person name="Ward D."/>
            <person name="Feldgarden M."/>
            <person name="Gevers D."/>
            <person name="Daigneault M."/>
            <person name="Sibley C.D."/>
            <person name="White A."/>
            <person name="Strauss J."/>
            <person name="Allen-Vercoe E."/>
            <person name="Young S.K."/>
            <person name="Zeng Q."/>
            <person name="Gargeya S."/>
            <person name="Fitzgerald M."/>
            <person name="Haas B."/>
            <person name="Abouelleil A."/>
            <person name="Alvarado L."/>
            <person name="Arachchi H.M."/>
            <person name="Berlin A."/>
            <person name="Brown A."/>
            <person name="Chapman S.B."/>
            <person name="Chen Z."/>
            <person name="Dunbar C."/>
            <person name="Freedman E."/>
            <person name="Gearin G."/>
            <person name="Gellesch M."/>
            <person name="Goldberg J."/>
            <person name="Griggs A."/>
            <person name="Gujja S."/>
            <person name="Heilman E."/>
            <person name="Heiman D."/>
            <person name="Howarth C."/>
            <person name="Larson L."/>
            <person name="Lui A."/>
            <person name="MacDonald P.J.P."/>
            <person name="Mehta T."/>
            <person name="Montmayeur A."/>
            <person name="Murphy C."/>
            <person name="Neiman D."/>
            <person name="Pearson M."/>
            <person name="Priest M."/>
            <person name="Roberts A."/>
            <person name="Saif S."/>
            <person name="Shea T."/>
            <person name="Shenoy N."/>
            <person name="Sisk P."/>
            <person name="Stolte C."/>
            <person name="Sykes S."/>
            <person name="White J."/>
            <person name="Yandava C."/>
            <person name="Nusbaum C."/>
            <person name="Birren B."/>
        </authorList>
    </citation>
    <scope>NUCLEOTIDE SEQUENCE [LARGE SCALE GENOMIC DNA]</scope>
    <source>
        <strain evidence="2 3">29_1</strain>
    </source>
</reference>
<dbReference type="OrthoDB" id="1655984at2"/>
<name>E7G7Y5_9FIRM</name>
<dbReference type="HOGENOM" id="CLU_512601_0_0_9"/>
<gene>
    <name evidence="2" type="ORF">HMPREF9488_00873</name>
</gene>
<sequence length="531" mass="58494">MKSKKISIVAIVLVLIFCHSFKNSYALVTLEERFKVILANSSGSLTKSLNIDLSGVNITENPSVRYYCEEDVRGTVYNSIAPVTGTQLIWYDADKKVNKNWYSLGGSVGGNWSSNTKSSLTFNSVDVTATTPYVRLPKVSKTGYTFTGWTISETQRAYYYFNGALRSTVGSSSISSKDGWYQIEVGMTSSALTVRPTFKINNYTVTFEDGMGNILKTQNVPYNNNATPPTSPIRQGYTFSGWSQSYNNITSNKTIVATWTPTAYSISYELDGGTVSNNPSSYNITSPTFTLKNPTKVGHTFLGWTGSNSNIAQTNVTISNGSIGNKNYIANWQVNTYTIHFNPNGGSVSSPDKTVKYGQNYGALPVPTKEGYIFNGWFTAINGGVLVNSSSIMGTENITLYAQWVPIILDVTVPESLDIYQIPGKVDLKINALTLQNNCIGTIDISKLNINLYNGFDFAEMNNDFKRMPFNTKKIYLAFNNYNLMNDYNSGLSISPNGSLSVQLNGKMGGFSYNSKDQIATMHLIMKVRGQ</sequence>
<dbReference type="GO" id="GO:0030313">
    <property type="term" value="C:cell envelope"/>
    <property type="evidence" value="ECO:0007669"/>
    <property type="project" value="UniProtKB-SubCell"/>
</dbReference>
<dbReference type="NCBIfam" id="TIGR02543">
    <property type="entry name" value="List_Bact_rpt"/>
    <property type="match status" value="2"/>
</dbReference>
<dbReference type="Pfam" id="PF09479">
    <property type="entry name" value="Flg_new"/>
    <property type="match status" value="4"/>
</dbReference>
<dbReference type="RefSeq" id="WP_008787989.1">
    <property type="nucleotide sequence ID" value="NZ_AKCB01000001.1"/>
</dbReference>